<keyword evidence="3" id="KW-1185">Reference proteome</keyword>
<feature type="transmembrane region" description="Helical" evidence="1">
    <location>
        <begin position="93"/>
        <end position="126"/>
    </location>
</feature>
<keyword evidence="1" id="KW-0472">Membrane</keyword>
<gene>
    <name evidence="2" type="ORF">HJG63_012175</name>
</gene>
<sequence>MLYAGYPGKHLSSPSCGWGTEATLKHFYLFFKRIISFIFIRFVEMGTSTVILFSDEYKSPVYHANPDNTQVLIFRLVTGWLRSSSLSRSKSHTICAIVIWLFFFFFGTNFVSMLVIETILIFLVIFTLSFQKCVQNHAFNVSL</sequence>
<evidence type="ECO:0000256" key="1">
    <source>
        <dbReference type="SAM" id="Phobius"/>
    </source>
</evidence>
<keyword evidence="1" id="KW-0812">Transmembrane</keyword>
<accession>A0A7J8FJW0</accession>
<evidence type="ECO:0000313" key="2">
    <source>
        <dbReference type="EMBL" id="KAF6447841.1"/>
    </source>
</evidence>
<comment type="caution">
    <text evidence="2">The sequence shown here is derived from an EMBL/GenBank/DDBJ whole genome shotgun (WGS) entry which is preliminary data.</text>
</comment>
<protein>
    <submittedName>
        <fullName evidence="2">Uncharacterized protein</fullName>
    </submittedName>
</protein>
<organism evidence="2 3">
    <name type="scientific">Rousettus aegyptiacus</name>
    <name type="common">Egyptian fruit bat</name>
    <name type="synonym">Pteropus aegyptiacus</name>
    <dbReference type="NCBI Taxonomy" id="9407"/>
    <lineage>
        <taxon>Eukaryota</taxon>
        <taxon>Metazoa</taxon>
        <taxon>Chordata</taxon>
        <taxon>Craniata</taxon>
        <taxon>Vertebrata</taxon>
        <taxon>Euteleostomi</taxon>
        <taxon>Mammalia</taxon>
        <taxon>Eutheria</taxon>
        <taxon>Laurasiatheria</taxon>
        <taxon>Chiroptera</taxon>
        <taxon>Yinpterochiroptera</taxon>
        <taxon>Pteropodoidea</taxon>
        <taxon>Pteropodidae</taxon>
        <taxon>Rousettinae</taxon>
        <taxon>Rousettus</taxon>
    </lineage>
</organism>
<dbReference type="Proteomes" id="UP000593571">
    <property type="component" value="Unassembled WGS sequence"/>
</dbReference>
<feature type="transmembrane region" description="Helical" evidence="1">
    <location>
        <begin position="34"/>
        <end position="53"/>
    </location>
</feature>
<keyword evidence="1" id="KW-1133">Transmembrane helix</keyword>
<reference evidence="2 3" key="1">
    <citation type="journal article" date="2020" name="Nature">
        <title>Six reference-quality genomes reveal evolution of bat adaptations.</title>
        <authorList>
            <person name="Jebb D."/>
            <person name="Huang Z."/>
            <person name="Pippel M."/>
            <person name="Hughes G.M."/>
            <person name="Lavrichenko K."/>
            <person name="Devanna P."/>
            <person name="Winkler S."/>
            <person name="Jermiin L.S."/>
            <person name="Skirmuntt E.C."/>
            <person name="Katzourakis A."/>
            <person name="Burkitt-Gray L."/>
            <person name="Ray D.A."/>
            <person name="Sullivan K.A.M."/>
            <person name="Roscito J.G."/>
            <person name="Kirilenko B.M."/>
            <person name="Davalos L.M."/>
            <person name="Corthals A.P."/>
            <person name="Power M.L."/>
            <person name="Jones G."/>
            <person name="Ransome R.D."/>
            <person name="Dechmann D.K.N."/>
            <person name="Locatelli A.G."/>
            <person name="Puechmaille S.J."/>
            <person name="Fedrigo O."/>
            <person name="Jarvis E.D."/>
            <person name="Hiller M."/>
            <person name="Vernes S.C."/>
            <person name="Myers E.W."/>
            <person name="Teeling E.C."/>
        </authorList>
    </citation>
    <scope>NUCLEOTIDE SEQUENCE [LARGE SCALE GENOMIC DNA]</scope>
    <source>
        <strain evidence="2">MRouAeg1</strain>
        <tissue evidence="2">Muscle</tissue>
    </source>
</reference>
<dbReference type="AlphaFoldDB" id="A0A7J8FJW0"/>
<name>A0A7J8FJW0_ROUAE</name>
<proteinExistence type="predicted"/>
<evidence type="ECO:0000313" key="3">
    <source>
        <dbReference type="Proteomes" id="UP000593571"/>
    </source>
</evidence>
<dbReference type="EMBL" id="JACASE010000007">
    <property type="protein sequence ID" value="KAF6447841.1"/>
    <property type="molecule type" value="Genomic_DNA"/>
</dbReference>